<dbReference type="Pfam" id="PF00005">
    <property type="entry name" value="ABC_tran"/>
    <property type="match status" value="1"/>
</dbReference>
<organism evidence="6 7">
    <name type="scientific">Agromyces lapidis</name>
    <dbReference type="NCBI Taxonomy" id="279574"/>
    <lineage>
        <taxon>Bacteria</taxon>
        <taxon>Bacillati</taxon>
        <taxon>Actinomycetota</taxon>
        <taxon>Actinomycetes</taxon>
        <taxon>Micrococcales</taxon>
        <taxon>Microbacteriaceae</taxon>
        <taxon>Agromyces</taxon>
    </lineage>
</organism>
<evidence type="ECO:0000313" key="6">
    <source>
        <dbReference type="EMBL" id="MFB9643825.1"/>
    </source>
</evidence>
<keyword evidence="3" id="KW-0547">Nucleotide-binding</keyword>
<dbReference type="EMBL" id="JBHMBL010000004">
    <property type="protein sequence ID" value="MFB9643825.1"/>
    <property type="molecule type" value="Genomic_DNA"/>
</dbReference>
<dbReference type="SMART" id="SM00382">
    <property type="entry name" value="AAA"/>
    <property type="match status" value="1"/>
</dbReference>
<evidence type="ECO:0000256" key="2">
    <source>
        <dbReference type="ARBA" id="ARBA00022448"/>
    </source>
</evidence>
<name>A0ABV5SU43_9MICO</name>
<comment type="caution">
    <text evidence="6">The sequence shown here is derived from an EMBL/GenBank/DDBJ whole genome shotgun (WGS) entry which is preliminary data.</text>
</comment>
<dbReference type="InterPro" id="IPR003593">
    <property type="entry name" value="AAA+_ATPase"/>
</dbReference>
<keyword evidence="7" id="KW-1185">Reference proteome</keyword>
<evidence type="ECO:0000313" key="7">
    <source>
        <dbReference type="Proteomes" id="UP001589667"/>
    </source>
</evidence>
<protein>
    <submittedName>
        <fullName evidence="6">ABC transporter ATP-binding protein</fullName>
    </submittedName>
</protein>
<dbReference type="SUPFAM" id="SSF52540">
    <property type="entry name" value="P-loop containing nucleoside triphosphate hydrolases"/>
    <property type="match status" value="1"/>
</dbReference>
<dbReference type="PANTHER" id="PTHR42734">
    <property type="entry name" value="METAL TRANSPORT SYSTEM ATP-BINDING PROTEIN TM_0124-RELATED"/>
    <property type="match status" value="1"/>
</dbReference>
<dbReference type="InterPro" id="IPR050153">
    <property type="entry name" value="Metal_Ion_Import_ABC"/>
</dbReference>
<feature type="domain" description="ABC transporter" evidence="5">
    <location>
        <begin position="8"/>
        <end position="248"/>
    </location>
</feature>
<dbReference type="InterPro" id="IPR003439">
    <property type="entry name" value="ABC_transporter-like_ATP-bd"/>
</dbReference>
<proteinExistence type="inferred from homology"/>
<keyword evidence="2" id="KW-0813">Transport</keyword>
<comment type="similarity">
    <text evidence="1">Belongs to the ABC transporter superfamily.</text>
</comment>
<keyword evidence="4 6" id="KW-0067">ATP-binding</keyword>
<evidence type="ECO:0000256" key="4">
    <source>
        <dbReference type="ARBA" id="ARBA00022840"/>
    </source>
</evidence>
<evidence type="ECO:0000259" key="5">
    <source>
        <dbReference type="PROSITE" id="PS50893"/>
    </source>
</evidence>
<dbReference type="InterPro" id="IPR027417">
    <property type="entry name" value="P-loop_NTPase"/>
</dbReference>
<reference evidence="6 7" key="1">
    <citation type="submission" date="2024-09" db="EMBL/GenBank/DDBJ databases">
        <authorList>
            <person name="Sun Q."/>
            <person name="Mori K."/>
        </authorList>
    </citation>
    <scope>NUCLEOTIDE SEQUENCE [LARGE SCALE GENOMIC DNA]</scope>
    <source>
        <strain evidence="6 7">JCM 14321</strain>
    </source>
</reference>
<dbReference type="Gene3D" id="3.40.50.300">
    <property type="entry name" value="P-loop containing nucleotide triphosphate hydrolases"/>
    <property type="match status" value="1"/>
</dbReference>
<sequence length="263" mass="28202">MASASTVLQFRDVSVVRDGNTILDAVTWSVASDERWVVLGPNGAGKTTLLQIAAAAMHPTSGKAEVLQEALGKVDVFELRPMIGFASTAMARRIPRDETVLDVILTAAYSVTGRWNEEYEGIDLRRAERVLKEWGLDGFSGRRFGSLSDGEQKRVQIARSVMTDPELLLLDEPAASLDLGAREELVGLLGGYAASPSSPAIVMVTHHVEEIPVGFTHALLVKQGGIVAAGPLAEALTAENLSSTFDMTIELSERDGRFAARAV</sequence>
<accession>A0ABV5SU43</accession>
<dbReference type="RefSeq" id="WP_157424554.1">
    <property type="nucleotide sequence ID" value="NZ_BAAANI010000005.1"/>
</dbReference>
<dbReference type="PANTHER" id="PTHR42734:SF5">
    <property type="entry name" value="IRON TRANSPORT SYSTEM ATP-BINDING PROTEIN HI_0361-RELATED"/>
    <property type="match status" value="1"/>
</dbReference>
<dbReference type="Proteomes" id="UP001589667">
    <property type="component" value="Unassembled WGS sequence"/>
</dbReference>
<evidence type="ECO:0000256" key="3">
    <source>
        <dbReference type="ARBA" id="ARBA00022741"/>
    </source>
</evidence>
<dbReference type="PROSITE" id="PS50893">
    <property type="entry name" value="ABC_TRANSPORTER_2"/>
    <property type="match status" value="1"/>
</dbReference>
<dbReference type="GO" id="GO:0005524">
    <property type="term" value="F:ATP binding"/>
    <property type="evidence" value="ECO:0007669"/>
    <property type="project" value="UniProtKB-KW"/>
</dbReference>
<gene>
    <name evidence="6" type="ORF">ACFFQV_16140</name>
</gene>
<evidence type="ECO:0000256" key="1">
    <source>
        <dbReference type="ARBA" id="ARBA00005417"/>
    </source>
</evidence>